<dbReference type="HOGENOM" id="CLU_136678_3_0_10"/>
<dbReference type="OrthoDB" id="983047at2"/>
<keyword evidence="2" id="KW-0813">Transport</keyword>
<proteinExistence type="inferred from homology"/>
<keyword evidence="6" id="KW-1185">Reference proteome</keyword>
<accession>F2IKG5</accession>
<dbReference type="GO" id="GO:0051262">
    <property type="term" value="P:protein tetramerization"/>
    <property type="evidence" value="ECO:0007669"/>
    <property type="project" value="InterPro"/>
</dbReference>
<evidence type="ECO:0000313" key="5">
    <source>
        <dbReference type="EMBL" id="AEA45091.1"/>
    </source>
</evidence>
<dbReference type="GO" id="GO:0015031">
    <property type="term" value="P:protein transport"/>
    <property type="evidence" value="ECO:0007669"/>
    <property type="project" value="UniProtKB-KW"/>
</dbReference>
<keyword evidence="3" id="KW-0653">Protein transport</keyword>
<evidence type="ECO:0000313" key="6">
    <source>
        <dbReference type="Proteomes" id="UP000007463"/>
    </source>
</evidence>
<comment type="similarity">
    <text evidence="1">Belongs to the SecB family.</text>
</comment>
<dbReference type="eggNOG" id="COG1952">
    <property type="taxonomic scope" value="Bacteria"/>
</dbReference>
<dbReference type="Proteomes" id="UP000007463">
    <property type="component" value="Chromosome"/>
</dbReference>
<dbReference type="STRING" id="755732.Fluta_3117"/>
<organism evidence="5 6">
    <name type="scientific">Fluviicola taffensis (strain DSM 16823 / NCIMB 13979 / RW262)</name>
    <dbReference type="NCBI Taxonomy" id="755732"/>
    <lineage>
        <taxon>Bacteria</taxon>
        <taxon>Pseudomonadati</taxon>
        <taxon>Bacteroidota</taxon>
        <taxon>Flavobacteriia</taxon>
        <taxon>Flavobacteriales</taxon>
        <taxon>Crocinitomicaceae</taxon>
        <taxon>Fluviicola</taxon>
    </lineage>
</organism>
<evidence type="ECO:0008006" key="7">
    <source>
        <dbReference type="Google" id="ProtNLM"/>
    </source>
</evidence>
<dbReference type="GO" id="GO:0051082">
    <property type="term" value="F:unfolded protein binding"/>
    <property type="evidence" value="ECO:0007669"/>
    <property type="project" value="InterPro"/>
</dbReference>
<evidence type="ECO:0000256" key="3">
    <source>
        <dbReference type="ARBA" id="ARBA00022927"/>
    </source>
</evidence>
<keyword evidence="4" id="KW-0811">Translocation</keyword>
<dbReference type="InterPro" id="IPR035958">
    <property type="entry name" value="SecB-like_sf"/>
</dbReference>
<reference evidence="6" key="2">
    <citation type="submission" date="2011-02" db="EMBL/GenBank/DDBJ databases">
        <title>The complete genome of Fluviicola taffensis DSM 16823.</title>
        <authorList>
            <consortium name="US DOE Joint Genome Institute (JGI-PGF)"/>
            <person name="Lucas S."/>
            <person name="Copeland A."/>
            <person name="Lapidus A."/>
            <person name="Bruce D."/>
            <person name="Goodwin L."/>
            <person name="Pitluck S."/>
            <person name="Kyrpides N."/>
            <person name="Mavromatis K."/>
            <person name="Ivanova N."/>
            <person name="Mikhailova N."/>
            <person name="Pagani I."/>
            <person name="Chertkov O."/>
            <person name="Detter J.C."/>
            <person name="Han C."/>
            <person name="Tapia R."/>
            <person name="Land M."/>
            <person name="Hauser L."/>
            <person name="Markowitz V."/>
            <person name="Cheng J.-F."/>
            <person name="Hugenholtz P."/>
            <person name="Woyke T."/>
            <person name="Wu D."/>
            <person name="Tindall B."/>
            <person name="Pomrenke H.G."/>
            <person name="Brambilla E."/>
            <person name="Klenk H.-P."/>
            <person name="Eisen J.A."/>
        </authorList>
    </citation>
    <scope>NUCLEOTIDE SEQUENCE [LARGE SCALE GENOMIC DNA]</scope>
    <source>
        <strain evidence="6">DSM 16823 / RW262 / RW262</strain>
    </source>
</reference>
<evidence type="ECO:0000256" key="4">
    <source>
        <dbReference type="ARBA" id="ARBA00023010"/>
    </source>
</evidence>
<sequence length="138" mass="15811">MKSELNFIDFIVPRFLFEKGHYEKSDNPVKIKPKAVISRSKNQFHINMDIELIDNENDFKLKMFCIGIFHFETESEDHLLSFLSLNGPAIVFPYVRSFISSVTALSGFDTITLPTMNLSGFKDELIKGLVDIDNQTES</sequence>
<evidence type="ECO:0000256" key="1">
    <source>
        <dbReference type="ARBA" id="ARBA00009990"/>
    </source>
</evidence>
<gene>
    <name evidence="5" type="ordered locus">Fluta_3117</name>
</gene>
<dbReference type="InterPro" id="IPR003708">
    <property type="entry name" value="SecB"/>
</dbReference>
<dbReference type="RefSeq" id="WP_013687858.1">
    <property type="nucleotide sequence ID" value="NC_015321.1"/>
</dbReference>
<reference evidence="5 6" key="1">
    <citation type="journal article" date="2011" name="Stand. Genomic Sci.">
        <title>Complete genome sequence of the gliding freshwater bacterium Fluviicola taffensis type strain (RW262).</title>
        <authorList>
            <person name="Woyke T."/>
            <person name="Chertkov O."/>
            <person name="Lapidus A."/>
            <person name="Nolan M."/>
            <person name="Lucas S."/>
            <person name="Del Rio T.G."/>
            <person name="Tice H."/>
            <person name="Cheng J.F."/>
            <person name="Tapia R."/>
            <person name="Han C."/>
            <person name="Goodwin L."/>
            <person name="Pitluck S."/>
            <person name="Liolios K."/>
            <person name="Pagani I."/>
            <person name="Ivanova N."/>
            <person name="Huntemann M."/>
            <person name="Mavromatis K."/>
            <person name="Mikhailova N."/>
            <person name="Pati A."/>
            <person name="Chen A."/>
            <person name="Palaniappan K."/>
            <person name="Land M."/>
            <person name="Hauser L."/>
            <person name="Brambilla E.M."/>
            <person name="Rohde M."/>
            <person name="Mwirichia R."/>
            <person name="Sikorski J."/>
            <person name="Tindall B.J."/>
            <person name="Goker M."/>
            <person name="Bristow J."/>
            <person name="Eisen J.A."/>
            <person name="Markowitz V."/>
            <person name="Hugenholtz P."/>
            <person name="Klenk H.P."/>
            <person name="Kyrpides N.C."/>
        </authorList>
    </citation>
    <scope>NUCLEOTIDE SEQUENCE [LARGE SCALE GENOMIC DNA]</scope>
    <source>
        <strain evidence="6">DSM 16823 / RW262 / RW262</strain>
    </source>
</reference>
<dbReference type="Gene3D" id="3.10.420.10">
    <property type="entry name" value="SecB-like"/>
    <property type="match status" value="1"/>
</dbReference>
<dbReference type="KEGG" id="fte:Fluta_3117"/>
<evidence type="ECO:0000256" key="2">
    <source>
        <dbReference type="ARBA" id="ARBA00022448"/>
    </source>
</evidence>
<protein>
    <recommendedName>
        <fullName evidence="7">Protein export chaperone SecB</fullName>
    </recommendedName>
</protein>
<dbReference type="AlphaFoldDB" id="F2IKG5"/>
<dbReference type="EMBL" id="CP002542">
    <property type="protein sequence ID" value="AEA45091.1"/>
    <property type="molecule type" value="Genomic_DNA"/>
</dbReference>
<dbReference type="SUPFAM" id="SSF54611">
    <property type="entry name" value="SecB-like"/>
    <property type="match status" value="1"/>
</dbReference>
<dbReference type="Pfam" id="PF02556">
    <property type="entry name" value="SecB"/>
    <property type="match status" value="1"/>
</dbReference>
<name>F2IKG5_FLUTR</name>